<evidence type="ECO:0000313" key="14">
    <source>
        <dbReference type="Proteomes" id="UP000265040"/>
    </source>
</evidence>
<feature type="transmembrane region" description="Helical" evidence="11">
    <location>
        <begin position="52"/>
        <end position="74"/>
    </location>
</feature>
<evidence type="ECO:0000256" key="5">
    <source>
        <dbReference type="ARBA" id="ARBA00023065"/>
    </source>
</evidence>
<feature type="domain" description="Neurotransmitter-gated ion-channel ligand-binding" evidence="12">
    <location>
        <begin position="84"/>
        <end position="240"/>
    </location>
</feature>
<dbReference type="OrthoDB" id="5975154at2759"/>
<evidence type="ECO:0000313" key="13">
    <source>
        <dbReference type="Ensembl" id="ENSATEP00000002705.2"/>
    </source>
</evidence>
<evidence type="ECO:0000256" key="11">
    <source>
        <dbReference type="RuleBase" id="RU000687"/>
    </source>
</evidence>
<keyword evidence="5 11" id="KW-0406">Ion transport</keyword>
<dbReference type="GO" id="GO:0022848">
    <property type="term" value="F:acetylcholine-gated monoatomic cation-selective channel activity"/>
    <property type="evidence" value="ECO:0007669"/>
    <property type="project" value="InterPro"/>
</dbReference>
<dbReference type="AlphaFoldDB" id="A0A3Q1H5V7"/>
<evidence type="ECO:0000256" key="2">
    <source>
        <dbReference type="ARBA" id="ARBA00022475"/>
    </source>
</evidence>
<dbReference type="PANTHER" id="PTHR18945">
    <property type="entry name" value="NEUROTRANSMITTER GATED ION CHANNEL"/>
    <property type="match status" value="1"/>
</dbReference>
<proteinExistence type="inferred from homology"/>
<keyword evidence="7" id="KW-0675">Receptor</keyword>
<evidence type="ECO:0000256" key="9">
    <source>
        <dbReference type="ARBA" id="ARBA00023303"/>
    </source>
</evidence>
<evidence type="ECO:0000256" key="8">
    <source>
        <dbReference type="ARBA" id="ARBA00023286"/>
    </source>
</evidence>
<gene>
    <name evidence="13" type="primary">MOB3B</name>
</gene>
<dbReference type="STRING" id="64144.ENSATEP00000002705"/>
<dbReference type="InterPro" id="IPR018000">
    <property type="entry name" value="Neurotransmitter_ion_chnl_CS"/>
</dbReference>
<dbReference type="InterPro" id="IPR002394">
    <property type="entry name" value="Nicotinic_acetylcholine_rcpt"/>
</dbReference>
<keyword evidence="4" id="KW-0770">Synapse</keyword>
<dbReference type="InterPro" id="IPR006202">
    <property type="entry name" value="Neur_chan_lig-bd"/>
</dbReference>
<comment type="subcellular location">
    <subcellularLocation>
        <location evidence="10">Synaptic cell membrane</location>
        <topology evidence="10">Multi-pass membrane protein</topology>
    </subcellularLocation>
</comment>
<name>A0A3Q1H5V7_ANATE</name>
<dbReference type="Pfam" id="PF02931">
    <property type="entry name" value="Neur_chan_LBD"/>
    <property type="match status" value="1"/>
</dbReference>
<keyword evidence="6 11" id="KW-0472">Membrane</keyword>
<dbReference type="GeneTree" id="ENSGT00940000159270"/>
<reference evidence="13" key="2">
    <citation type="submission" date="2025-08" db="UniProtKB">
        <authorList>
            <consortium name="Ensembl"/>
        </authorList>
    </citation>
    <scope>IDENTIFICATION</scope>
</reference>
<dbReference type="InterPro" id="IPR006201">
    <property type="entry name" value="Neur_channel"/>
</dbReference>
<dbReference type="Proteomes" id="UP000265040">
    <property type="component" value="Chromosome 3"/>
</dbReference>
<keyword evidence="11" id="KW-1133">Transmembrane helix</keyword>
<dbReference type="PRINTS" id="PR00252">
    <property type="entry name" value="NRIONCHANNEL"/>
</dbReference>
<dbReference type="GO" id="GO:0004888">
    <property type="term" value="F:transmembrane signaling receptor activity"/>
    <property type="evidence" value="ECO:0007669"/>
    <property type="project" value="InterPro"/>
</dbReference>
<evidence type="ECO:0000256" key="1">
    <source>
        <dbReference type="ARBA" id="ARBA00022448"/>
    </source>
</evidence>
<keyword evidence="2" id="KW-1003">Cell membrane</keyword>
<dbReference type="GO" id="GO:0045211">
    <property type="term" value="C:postsynaptic membrane"/>
    <property type="evidence" value="ECO:0007669"/>
    <property type="project" value="InterPro"/>
</dbReference>
<comment type="caution">
    <text evidence="11">Lacks conserved residue(s) required for the propagation of feature annotation.</text>
</comment>
<comment type="similarity">
    <text evidence="11">Belongs to the ligand-gated ion channel (TC 1.A.9) family.</text>
</comment>
<protein>
    <recommendedName>
        <fullName evidence="12">Neurotransmitter-gated ion-channel ligand-binding domain-containing protein</fullName>
    </recommendedName>
</protein>
<keyword evidence="1 11" id="KW-0813">Transport</keyword>
<dbReference type="SUPFAM" id="SSF63712">
    <property type="entry name" value="Nicotinic receptor ligand binding domain-like"/>
    <property type="match status" value="1"/>
</dbReference>
<evidence type="ECO:0000256" key="6">
    <source>
        <dbReference type="ARBA" id="ARBA00023136"/>
    </source>
</evidence>
<evidence type="ECO:0000256" key="4">
    <source>
        <dbReference type="ARBA" id="ARBA00023018"/>
    </source>
</evidence>
<dbReference type="PROSITE" id="PS00236">
    <property type="entry name" value="NEUROTR_ION_CHANNEL"/>
    <property type="match status" value="1"/>
</dbReference>
<evidence type="ECO:0000259" key="12">
    <source>
        <dbReference type="Pfam" id="PF02931"/>
    </source>
</evidence>
<dbReference type="Ensembl" id="ENSATET00000002732.2">
    <property type="protein sequence ID" value="ENSATEP00000002705.2"/>
    <property type="gene ID" value="ENSATEG00000001929.2"/>
</dbReference>
<reference evidence="13" key="1">
    <citation type="submission" date="2021-04" db="EMBL/GenBank/DDBJ databases">
        <authorList>
            <consortium name="Wellcome Sanger Institute Data Sharing"/>
        </authorList>
    </citation>
    <scope>NUCLEOTIDE SEQUENCE [LARGE SCALE GENOMIC DNA]</scope>
</reference>
<keyword evidence="14" id="KW-1185">Reference proteome</keyword>
<dbReference type="Gene3D" id="2.70.170.10">
    <property type="entry name" value="Neurotransmitter-gated ion-channel ligand-binding domain"/>
    <property type="match status" value="1"/>
</dbReference>
<accession>A0A3Q1H5V7</accession>
<reference evidence="13" key="3">
    <citation type="submission" date="2025-09" db="UniProtKB">
        <authorList>
            <consortium name="Ensembl"/>
        </authorList>
    </citation>
    <scope>IDENTIFICATION</scope>
</reference>
<dbReference type="InterPro" id="IPR036734">
    <property type="entry name" value="Neur_chan_lig-bd_sf"/>
</dbReference>
<dbReference type="InParanoid" id="A0A3Q1H5V7"/>
<evidence type="ECO:0000256" key="10">
    <source>
        <dbReference type="ARBA" id="ARBA00034099"/>
    </source>
</evidence>
<organism evidence="13 14">
    <name type="scientific">Anabas testudineus</name>
    <name type="common">Climbing perch</name>
    <name type="synonym">Anthias testudineus</name>
    <dbReference type="NCBI Taxonomy" id="64144"/>
    <lineage>
        <taxon>Eukaryota</taxon>
        <taxon>Metazoa</taxon>
        <taxon>Chordata</taxon>
        <taxon>Craniata</taxon>
        <taxon>Vertebrata</taxon>
        <taxon>Euteleostomi</taxon>
        <taxon>Actinopterygii</taxon>
        <taxon>Neopterygii</taxon>
        <taxon>Teleostei</taxon>
        <taxon>Neoteleostei</taxon>
        <taxon>Acanthomorphata</taxon>
        <taxon>Anabantaria</taxon>
        <taxon>Anabantiformes</taxon>
        <taxon>Anabantoidei</taxon>
        <taxon>Anabantidae</taxon>
        <taxon>Anabas</taxon>
    </lineage>
</organism>
<keyword evidence="8" id="KW-1071">Ligand-gated ion channel</keyword>
<dbReference type="PRINTS" id="PR00254">
    <property type="entry name" value="NICOTINICR"/>
</dbReference>
<keyword evidence="9 11" id="KW-0407">Ion channel</keyword>
<evidence type="ECO:0000256" key="3">
    <source>
        <dbReference type="ARBA" id="ARBA00022692"/>
    </source>
</evidence>
<evidence type="ECO:0000256" key="7">
    <source>
        <dbReference type="ARBA" id="ARBA00023170"/>
    </source>
</evidence>
<dbReference type="FunFam" id="2.70.170.10:FF:000005">
    <property type="entry name" value="Neuronal nicotinic acetylcholine receptor alpha4 subunit"/>
    <property type="match status" value="1"/>
</dbReference>
<sequence length="249" mass="28634">MLKYLGDRCRSSQATLKHTCQTVNILHSRLDGSGTAHYLSNGHLPPPVSLRLLILFLARSFLNFFFVIFTLLGVPKLTSYAKAEDKLIKYLFGNYQKWVRPVQYLNQTIRVKFGLAISQLVDVDEKNQLMTTNVWMKQEWTDMKLRWNPHDYLGITTIRVPSDRIWLPDIVLYDNSDGHFEGTVTKAVIKYDGTILWTPPANYKSACTIDVTFFPFDLQNCSMKFGSWTYDGSQVNLSSTNVCIVQRCQ</sequence>
<keyword evidence="3 11" id="KW-0812">Transmembrane</keyword>